<evidence type="ECO:0000313" key="4">
    <source>
        <dbReference type="EMBL" id="GBL87846.1"/>
    </source>
</evidence>
<dbReference type="OrthoDB" id="6100049at2759"/>
<evidence type="ECO:0000313" key="5">
    <source>
        <dbReference type="Proteomes" id="UP000499080"/>
    </source>
</evidence>
<comment type="caution">
    <text evidence="4">The sequence shown here is derived from an EMBL/GenBank/DDBJ whole genome shotgun (WGS) entry which is preliminary data.</text>
</comment>
<dbReference type="EMBL" id="BGPR01000056">
    <property type="protein sequence ID" value="GBL87846.1"/>
    <property type="molecule type" value="Genomic_DNA"/>
</dbReference>
<comment type="subcellular location">
    <subcellularLocation>
        <location evidence="1">Secreted</location>
    </subcellularLocation>
</comment>
<dbReference type="GO" id="GO:0008200">
    <property type="term" value="F:ion channel inhibitor activity"/>
    <property type="evidence" value="ECO:0007669"/>
    <property type="project" value="InterPro"/>
</dbReference>
<proteinExistence type="predicted"/>
<evidence type="ECO:0000256" key="2">
    <source>
        <dbReference type="ARBA" id="ARBA00022525"/>
    </source>
</evidence>
<name>A0A4Y2B988_ARAVE</name>
<evidence type="ECO:0008006" key="6">
    <source>
        <dbReference type="Google" id="ProtNLM"/>
    </source>
</evidence>
<dbReference type="AlphaFoldDB" id="A0A4Y2B988"/>
<keyword evidence="2" id="KW-0964">Secreted</keyword>
<dbReference type="GO" id="GO:0005576">
    <property type="term" value="C:extracellular region"/>
    <property type="evidence" value="ECO:0007669"/>
    <property type="project" value="UniProtKB-SubCell"/>
</dbReference>
<evidence type="ECO:0000256" key="1">
    <source>
        <dbReference type="ARBA" id="ARBA00004613"/>
    </source>
</evidence>
<gene>
    <name evidence="4" type="ORF">AVEN_192027_1</name>
</gene>
<keyword evidence="5" id="KW-1185">Reference proteome</keyword>
<dbReference type="InterPro" id="IPR004169">
    <property type="entry name" value="Spidertoxin"/>
</dbReference>
<dbReference type="Pfam" id="PF02819">
    <property type="entry name" value="Toxin_9"/>
    <property type="match status" value="1"/>
</dbReference>
<protein>
    <recommendedName>
        <fullName evidence="6">U8-agatoxin-Ao1a</fullName>
    </recommendedName>
</protein>
<dbReference type="SUPFAM" id="SSF57059">
    <property type="entry name" value="omega toxin-like"/>
    <property type="match status" value="1"/>
</dbReference>
<reference evidence="4 5" key="1">
    <citation type="journal article" date="2019" name="Sci. Rep.">
        <title>Orb-weaving spider Araneus ventricosus genome elucidates the spidroin gene catalogue.</title>
        <authorList>
            <person name="Kono N."/>
            <person name="Nakamura H."/>
            <person name="Ohtoshi R."/>
            <person name="Moran D.A.P."/>
            <person name="Shinohara A."/>
            <person name="Yoshida Y."/>
            <person name="Fujiwara M."/>
            <person name="Mori M."/>
            <person name="Tomita M."/>
            <person name="Arakawa K."/>
        </authorList>
    </citation>
    <scope>NUCLEOTIDE SEQUENCE [LARGE SCALE GENOMIC DNA]</scope>
</reference>
<accession>A0A4Y2B988</accession>
<dbReference type="Gene3D" id="4.10.40.10">
    <property type="match status" value="1"/>
</dbReference>
<organism evidence="4 5">
    <name type="scientific">Araneus ventricosus</name>
    <name type="common">Orbweaver spider</name>
    <name type="synonym">Epeira ventricosa</name>
    <dbReference type="NCBI Taxonomy" id="182803"/>
    <lineage>
        <taxon>Eukaryota</taxon>
        <taxon>Metazoa</taxon>
        <taxon>Ecdysozoa</taxon>
        <taxon>Arthropoda</taxon>
        <taxon>Chelicerata</taxon>
        <taxon>Arachnida</taxon>
        <taxon>Araneae</taxon>
        <taxon>Araneomorphae</taxon>
        <taxon>Entelegynae</taxon>
        <taxon>Araneoidea</taxon>
        <taxon>Araneidae</taxon>
        <taxon>Araneus</taxon>
    </lineage>
</organism>
<dbReference type="CDD" id="cd12960">
    <property type="entry name" value="Spider_toxin"/>
    <property type="match status" value="1"/>
</dbReference>
<sequence>MMRTSALATLLTHDVKVNKHQSHIDGRYLMGCFASKGSSPSENQFLKMELTPVVVFFGLLLVLGLAQGSPYVVDGDYGVGEYGDKLDENFMYEKRSCIRRGGSCDHRPNDCCFSSACRCNLWGTNCRCQRAGLFQRWGKK</sequence>
<keyword evidence="3" id="KW-1015">Disulfide bond</keyword>
<evidence type="ECO:0000256" key="3">
    <source>
        <dbReference type="ARBA" id="ARBA00023157"/>
    </source>
</evidence>
<dbReference type="Proteomes" id="UP000499080">
    <property type="component" value="Unassembled WGS sequence"/>
</dbReference>